<name>A0A022QP59_ERYGU</name>
<evidence type="ECO:0000256" key="6">
    <source>
        <dbReference type="PROSITE-ProRule" id="PRU00146"/>
    </source>
</evidence>
<keyword evidence="2" id="KW-0479">Metal-binding</keyword>
<dbReference type="STRING" id="4155.A0A022QP59"/>
<dbReference type="GO" id="GO:0045944">
    <property type="term" value="P:positive regulation of transcription by RNA polymerase II"/>
    <property type="evidence" value="ECO:0000318"/>
    <property type="project" value="GO_Central"/>
</dbReference>
<dbReference type="GO" id="GO:0003682">
    <property type="term" value="F:chromatin binding"/>
    <property type="evidence" value="ECO:0000318"/>
    <property type="project" value="GO_Central"/>
</dbReference>
<evidence type="ECO:0000256" key="5">
    <source>
        <dbReference type="ARBA" id="ARBA00023242"/>
    </source>
</evidence>
<organism evidence="9 10">
    <name type="scientific">Erythranthe guttata</name>
    <name type="common">Yellow monkey flower</name>
    <name type="synonym">Mimulus guttatus</name>
    <dbReference type="NCBI Taxonomy" id="4155"/>
    <lineage>
        <taxon>Eukaryota</taxon>
        <taxon>Viridiplantae</taxon>
        <taxon>Streptophyta</taxon>
        <taxon>Embryophyta</taxon>
        <taxon>Tracheophyta</taxon>
        <taxon>Spermatophyta</taxon>
        <taxon>Magnoliopsida</taxon>
        <taxon>eudicotyledons</taxon>
        <taxon>Gunneridae</taxon>
        <taxon>Pentapetalae</taxon>
        <taxon>asterids</taxon>
        <taxon>lamiids</taxon>
        <taxon>Lamiales</taxon>
        <taxon>Phrymaceae</taxon>
        <taxon>Erythranthe</taxon>
    </lineage>
</organism>
<dbReference type="InterPro" id="IPR011011">
    <property type="entry name" value="Znf_FYVE_PHD"/>
</dbReference>
<evidence type="ECO:0000259" key="8">
    <source>
        <dbReference type="PROSITE" id="PS50016"/>
    </source>
</evidence>
<dbReference type="GO" id="GO:0005634">
    <property type="term" value="C:nucleus"/>
    <property type="evidence" value="ECO:0000318"/>
    <property type="project" value="GO_Central"/>
</dbReference>
<dbReference type="InterPro" id="IPR019786">
    <property type="entry name" value="Zinc_finger_PHD-type_CS"/>
</dbReference>
<dbReference type="InterPro" id="IPR016181">
    <property type="entry name" value="Acyl_CoA_acyltransferase"/>
</dbReference>
<evidence type="ECO:0000256" key="4">
    <source>
        <dbReference type="ARBA" id="ARBA00022833"/>
    </source>
</evidence>
<dbReference type="PANTHER" id="PTHR47025:SF7">
    <property type="entry name" value="ACYL-COA N-ACYLTRANSFERASE WITH RING_FYVE_PHD-TYPE ZINC FINGER DOMAIN-CONTAINING PROTEIN"/>
    <property type="match status" value="1"/>
</dbReference>
<dbReference type="CDD" id="cd04301">
    <property type="entry name" value="NAT_SF"/>
    <property type="match status" value="1"/>
</dbReference>
<gene>
    <name evidence="9" type="ORF">MIMGU_mgv1a000760mg</name>
</gene>
<dbReference type="InterPro" id="IPR001965">
    <property type="entry name" value="Znf_PHD"/>
</dbReference>
<evidence type="ECO:0000256" key="7">
    <source>
        <dbReference type="SAM" id="MobiDB-lite"/>
    </source>
</evidence>
<evidence type="ECO:0000256" key="1">
    <source>
        <dbReference type="ARBA" id="ARBA00004123"/>
    </source>
</evidence>
<evidence type="ECO:0000256" key="3">
    <source>
        <dbReference type="ARBA" id="ARBA00022771"/>
    </source>
</evidence>
<dbReference type="InterPro" id="IPR032308">
    <property type="entry name" value="TDBD"/>
</dbReference>
<reference evidence="9 10" key="1">
    <citation type="journal article" date="2013" name="Proc. Natl. Acad. Sci. U.S.A.">
        <title>Fine-scale variation in meiotic recombination in Mimulus inferred from population shotgun sequencing.</title>
        <authorList>
            <person name="Hellsten U."/>
            <person name="Wright K.M."/>
            <person name="Jenkins J."/>
            <person name="Shu S."/>
            <person name="Yuan Y."/>
            <person name="Wessler S.R."/>
            <person name="Schmutz J."/>
            <person name="Willis J.H."/>
            <person name="Rokhsar D.S."/>
        </authorList>
    </citation>
    <scope>NUCLEOTIDE SEQUENCE [LARGE SCALE GENOMIC DNA]</scope>
    <source>
        <strain evidence="10">cv. DUN x IM62</strain>
    </source>
</reference>
<dbReference type="InterPro" id="IPR013083">
    <property type="entry name" value="Znf_RING/FYVE/PHD"/>
</dbReference>
<sequence>MEAESKSGQLCIGNGAEAESWVEEAAKEQCDDTEVRRCAETEAMDVGNDTECCMSVQVMNGAVGNVESNCCAGSDKKEVSNNVEPHPCLESHMENDVDVAESEFVTEIKLKEAEDCVESEPCTETYAQEALSSAEVESITDNHKEASEEHCMEKIAKEVQNDAEAEPKEVVNDTEMKPLAENHAVKMLSNDNFEVLSSSNEVKEVVSDFGLDCPPKNQVKEPANDDTHSEVSNPNLSPQHVTSNLTLCSQPLDARGDHVGCGEITSACSQGSSADVNFSEEEHNNCKLESVSPSCVVLEIPKNVRPTGIRKITFKFSKRKEVNDNQLSVTATECLTNNGLQNHGWALGNSELNHFAQSPSACVPNRELKMSKKIVPDTYPTNVKKLLSTGILEGARVKYISLSGMKEIPGIIKDGGYLCGCCVCNFSKVVSAYEFEHHAGAKTRHPNHHIYLENGKPIYNIIQELRTAPLSIIDGVLKAVAGSSVNEEYFQVWRDNPCPASCRQICIDTQVDRKRLIKKFVLFPSVPLMPKQNVSSSFWEQKKAAEGGNKKRDNDLHKSLFMPNGLPDGTSLAYYSKGKMILGGYKQGNGIVCSCCNTEISPSQFEAHAGWAAKRQPYRHIYTSSGLTLHDIALMLANGQSLAASGSDDMCAVCGDRGELIICNGCPRAFHAACLGLQCLPADDWHCSYCRDKFGSGRKASGESRHIILRLKRVVKAPEFEPGGCIICRSQAFSAVKFDDLTVIICDQCEKEYHVGCLRESGLCDLKELPEDKWFCCDDCYKIFEALQNLACSGPELIPASVVTTVYKKHAAISLNSWSENEIEWRIVNGKSHYAEHLLLLSRAAAIFRGCFDPIVAKSGRDLIPVMVYGRNISGQDFGGMYCVVLTVKSVVISAALLRIFGRDIAELPLVATDRENQGKGYFRALFSCIERLLSSMSVKHLVLPAAEEAEPMWTNKLGFRKMSNEQMLRYTRDFQLTIFNGTSLLEKEVLQ</sequence>
<feature type="region of interest" description="Disordered" evidence="7">
    <location>
        <begin position="213"/>
        <end position="238"/>
    </location>
</feature>
<dbReference type="SUPFAM" id="SSF55729">
    <property type="entry name" value="Acyl-CoA N-acyltransferases (Nat)"/>
    <property type="match status" value="1"/>
</dbReference>
<dbReference type="EMBL" id="KI631414">
    <property type="protein sequence ID" value="EYU28275.1"/>
    <property type="molecule type" value="Genomic_DNA"/>
</dbReference>
<dbReference type="CDD" id="cd15539">
    <property type="entry name" value="PHD1_AIRE"/>
    <property type="match status" value="1"/>
</dbReference>
<keyword evidence="10" id="KW-1185">Reference proteome</keyword>
<feature type="compositionally biased region" description="Basic and acidic residues" evidence="7">
    <location>
        <begin position="218"/>
        <end position="229"/>
    </location>
</feature>
<dbReference type="Pfam" id="PF23011">
    <property type="entry name" value="PHD-1st_NSD"/>
    <property type="match status" value="1"/>
</dbReference>
<feature type="domain" description="PHD-type" evidence="8">
    <location>
        <begin position="648"/>
        <end position="693"/>
    </location>
</feature>
<keyword evidence="4" id="KW-0862">Zinc</keyword>
<dbReference type="InterPro" id="IPR059153">
    <property type="entry name" value="NSD_PHD-1st"/>
</dbReference>
<dbReference type="PANTHER" id="PTHR47025">
    <property type="entry name" value="AUTOIMMUNE REGULATOR"/>
    <property type="match status" value="1"/>
</dbReference>
<dbReference type="AlphaFoldDB" id="A0A022QP59"/>
<dbReference type="Pfam" id="PF23209">
    <property type="entry name" value="IDM1_C"/>
    <property type="match status" value="1"/>
</dbReference>
<keyword evidence="3 6" id="KW-0863">Zinc-finger</keyword>
<dbReference type="GO" id="GO:0042393">
    <property type="term" value="F:histone binding"/>
    <property type="evidence" value="ECO:0000318"/>
    <property type="project" value="GO_Central"/>
</dbReference>
<dbReference type="eggNOG" id="ENOG502QUBI">
    <property type="taxonomic scope" value="Eukaryota"/>
</dbReference>
<evidence type="ECO:0000313" key="9">
    <source>
        <dbReference type="EMBL" id="EYU28275.1"/>
    </source>
</evidence>
<dbReference type="SMART" id="SM00249">
    <property type="entry name" value="PHD"/>
    <property type="match status" value="2"/>
</dbReference>
<dbReference type="Proteomes" id="UP000030748">
    <property type="component" value="Unassembled WGS sequence"/>
</dbReference>
<protein>
    <recommendedName>
        <fullName evidence="8">PHD-type domain-containing protein</fullName>
    </recommendedName>
</protein>
<dbReference type="Gene3D" id="3.40.630.30">
    <property type="match status" value="1"/>
</dbReference>
<keyword evidence="5" id="KW-0539">Nucleus</keyword>
<evidence type="ECO:0000256" key="2">
    <source>
        <dbReference type="ARBA" id="ARBA00022723"/>
    </source>
</evidence>
<dbReference type="PROSITE" id="PS01359">
    <property type="entry name" value="ZF_PHD_1"/>
    <property type="match status" value="2"/>
</dbReference>
<dbReference type="GO" id="GO:0008270">
    <property type="term" value="F:zinc ion binding"/>
    <property type="evidence" value="ECO:0007669"/>
    <property type="project" value="UniProtKB-KW"/>
</dbReference>
<dbReference type="SUPFAM" id="SSF57903">
    <property type="entry name" value="FYVE/PHD zinc finger"/>
    <property type="match status" value="2"/>
</dbReference>
<dbReference type="InterPro" id="IPR019787">
    <property type="entry name" value="Znf_PHD-finger"/>
</dbReference>
<accession>A0A022QP59</accession>
<comment type="subcellular location">
    <subcellularLocation>
        <location evidence="1">Nucleus</location>
    </subcellularLocation>
</comment>
<dbReference type="Pfam" id="PF16135">
    <property type="entry name" value="TDBD"/>
    <property type="match status" value="2"/>
</dbReference>
<dbReference type="GO" id="GO:0000977">
    <property type="term" value="F:RNA polymerase II transcription regulatory region sequence-specific DNA binding"/>
    <property type="evidence" value="ECO:0000318"/>
    <property type="project" value="GO_Central"/>
</dbReference>
<dbReference type="InterPro" id="IPR056511">
    <property type="entry name" value="IDM1_C"/>
</dbReference>
<dbReference type="Gene3D" id="3.30.40.10">
    <property type="entry name" value="Zinc/RING finger domain, C3HC4 (zinc finger)"/>
    <property type="match status" value="2"/>
</dbReference>
<dbReference type="PROSITE" id="PS50016">
    <property type="entry name" value="ZF_PHD_2"/>
    <property type="match status" value="1"/>
</dbReference>
<evidence type="ECO:0000313" key="10">
    <source>
        <dbReference type="Proteomes" id="UP000030748"/>
    </source>
</evidence>
<proteinExistence type="predicted"/>